<dbReference type="KEGG" id="nag:AArcMg_0961"/>
<dbReference type="Proteomes" id="UP000258613">
    <property type="component" value="Chromosome"/>
</dbReference>
<evidence type="ECO:0000313" key="1">
    <source>
        <dbReference type="EMBL" id="AXR80979.1"/>
    </source>
</evidence>
<dbReference type="OrthoDB" id="377643at2157"/>
<dbReference type="RefSeq" id="WP_117367744.1">
    <property type="nucleotide sequence ID" value="NZ_CP027033.1"/>
</dbReference>
<dbReference type="AlphaFoldDB" id="A0A346PN84"/>
<proteinExistence type="predicted"/>
<accession>A0A346PN84</accession>
<protein>
    <submittedName>
        <fullName evidence="1">Uncharacterized protein</fullName>
    </submittedName>
</protein>
<organism evidence="1 2">
    <name type="scientific">Natrarchaeobaculum sulfurireducens</name>
    <dbReference type="NCBI Taxonomy" id="2044521"/>
    <lineage>
        <taxon>Archaea</taxon>
        <taxon>Methanobacteriati</taxon>
        <taxon>Methanobacteriota</taxon>
        <taxon>Stenosarchaea group</taxon>
        <taxon>Halobacteria</taxon>
        <taxon>Halobacteriales</taxon>
        <taxon>Natrialbaceae</taxon>
        <taxon>Natrarchaeobaculum</taxon>
    </lineage>
</organism>
<dbReference type="GeneID" id="37641457"/>
<gene>
    <name evidence="1" type="ORF">AArcMg_0961</name>
</gene>
<sequence length="73" mass="8627">MTECLEIIERLEHAFDRKVVYEPRSDGRWNKIDYEWCPERRWRFVGERVLEEIDVDMPDGLEATGGPETTTGP</sequence>
<reference evidence="2" key="1">
    <citation type="submission" date="2018-02" db="EMBL/GenBank/DDBJ databases">
        <title>Phenotypic and genomic properties of facultatively anaerobic sulfur-reducing natronoarchaea from hypersaline soda lakes.</title>
        <authorList>
            <person name="Sorokin D.Y."/>
            <person name="Kublanov I.V."/>
            <person name="Roman P."/>
            <person name="Sinninghe Damste J.S."/>
            <person name="Golyshin P.N."/>
            <person name="Rojo D."/>
            <person name="Ciordia S."/>
            <person name="Mena M.D.C."/>
            <person name="Ferrer M."/>
            <person name="Messina E."/>
            <person name="Smedile F."/>
            <person name="La Spada G."/>
            <person name="La Cono V."/>
            <person name="Yakimov M.M."/>
        </authorList>
    </citation>
    <scope>NUCLEOTIDE SEQUENCE [LARGE SCALE GENOMIC DNA]</scope>
    <source>
        <strain evidence="2">AArc-Mg</strain>
    </source>
</reference>
<dbReference type="EMBL" id="CP027033">
    <property type="protein sequence ID" value="AXR80979.1"/>
    <property type="molecule type" value="Genomic_DNA"/>
</dbReference>
<keyword evidence="2" id="KW-1185">Reference proteome</keyword>
<name>A0A346PN84_9EURY</name>
<evidence type="ECO:0000313" key="2">
    <source>
        <dbReference type="Proteomes" id="UP000258613"/>
    </source>
</evidence>